<keyword evidence="3" id="KW-0479">Metal-binding</keyword>
<feature type="domain" description="4Fe-4S ferredoxin-type" evidence="8">
    <location>
        <begin position="184"/>
        <end position="219"/>
    </location>
</feature>
<proteinExistence type="predicted"/>
<dbReference type="InterPro" id="IPR017900">
    <property type="entry name" value="4Fe4S_Fe_S_CS"/>
</dbReference>
<dbReference type="GO" id="GO:0051539">
    <property type="term" value="F:4 iron, 4 sulfur cluster binding"/>
    <property type="evidence" value="ECO:0007669"/>
    <property type="project" value="UniProtKB-KW"/>
</dbReference>
<dbReference type="SUPFAM" id="SSF54862">
    <property type="entry name" value="4Fe-4S ferredoxins"/>
    <property type="match status" value="1"/>
</dbReference>
<dbReference type="PANTHER" id="PTHR30176:SF3">
    <property type="entry name" value="FERREDOXIN-TYPE PROTEIN NAPH"/>
    <property type="match status" value="1"/>
</dbReference>
<evidence type="ECO:0000259" key="8">
    <source>
        <dbReference type="Pfam" id="PF12801"/>
    </source>
</evidence>
<keyword evidence="2" id="KW-0004">4Fe-4S</keyword>
<dbReference type="STRING" id="381306.AN478_06605"/>
<keyword evidence="7" id="KW-0812">Transmembrane</keyword>
<dbReference type="RefSeq" id="WP_054965827.1">
    <property type="nucleotide sequence ID" value="NZ_FMUN01000008.1"/>
</dbReference>
<evidence type="ECO:0000313" key="10">
    <source>
        <dbReference type="Proteomes" id="UP000183104"/>
    </source>
</evidence>
<gene>
    <name evidence="9" type="ORF">SAMN05661077_2684</name>
</gene>
<evidence type="ECO:0000256" key="6">
    <source>
        <dbReference type="ARBA" id="ARBA00023014"/>
    </source>
</evidence>
<accession>A0A1G5HE92</accession>
<evidence type="ECO:0000256" key="3">
    <source>
        <dbReference type="ARBA" id="ARBA00022723"/>
    </source>
</evidence>
<keyword evidence="1" id="KW-0813">Transport</keyword>
<organism evidence="9 10">
    <name type="scientific">Thiohalorhabdus denitrificans</name>
    <dbReference type="NCBI Taxonomy" id="381306"/>
    <lineage>
        <taxon>Bacteria</taxon>
        <taxon>Pseudomonadati</taxon>
        <taxon>Pseudomonadota</taxon>
        <taxon>Gammaproteobacteria</taxon>
        <taxon>Thiohalorhabdales</taxon>
        <taxon>Thiohalorhabdaceae</taxon>
        <taxon>Thiohalorhabdus</taxon>
    </lineage>
</organism>
<dbReference type="PANTHER" id="PTHR30176">
    <property type="entry name" value="FERREDOXIN-TYPE PROTEIN NAPH"/>
    <property type="match status" value="1"/>
</dbReference>
<protein>
    <submittedName>
        <fullName evidence="9">Polyferredoxin</fullName>
    </submittedName>
</protein>
<dbReference type="InterPro" id="IPR051684">
    <property type="entry name" value="Electron_Trans/Redox"/>
</dbReference>
<evidence type="ECO:0000256" key="7">
    <source>
        <dbReference type="SAM" id="Phobius"/>
    </source>
</evidence>
<dbReference type="AlphaFoldDB" id="A0A1G5HE92"/>
<dbReference type="GO" id="GO:0046872">
    <property type="term" value="F:metal ion binding"/>
    <property type="evidence" value="ECO:0007669"/>
    <property type="project" value="UniProtKB-KW"/>
</dbReference>
<keyword evidence="4" id="KW-0249">Electron transport</keyword>
<evidence type="ECO:0000313" key="9">
    <source>
        <dbReference type="EMBL" id="SCY61328.1"/>
    </source>
</evidence>
<keyword evidence="6" id="KW-0411">Iron-sulfur</keyword>
<keyword evidence="7" id="KW-1133">Transmembrane helix</keyword>
<dbReference type="OrthoDB" id="9806398at2"/>
<name>A0A1G5HE92_9GAMM</name>
<feature type="transmembrane region" description="Helical" evidence="7">
    <location>
        <begin position="184"/>
        <end position="204"/>
    </location>
</feature>
<dbReference type="EMBL" id="FMUN01000008">
    <property type="protein sequence ID" value="SCY61328.1"/>
    <property type="molecule type" value="Genomic_DNA"/>
</dbReference>
<evidence type="ECO:0000256" key="2">
    <source>
        <dbReference type="ARBA" id="ARBA00022485"/>
    </source>
</evidence>
<dbReference type="GO" id="GO:0005886">
    <property type="term" value="C:plasma membrane"/>
    <property type="evidence" value="ECO:0007669"/>
    <property type="project" value="TreeGrafter"/>
</dbReference>
<evidence type="ECO:0000256" key="4">
    <source>
        <dbReference type="ARBA" id="ARBA00022982"/>
    </source>
</evidence>
<dbReference type="InterPro" id="IPR017896">
    <property type="entry name" value="4Fe4S_Fe-S-bd"/>
</dbReference>
<dbReference type="PROSITE" id="PS00198">
    <property type="entry name" value="4FE4S_FER_1"/>
    <property type="match status" value="1"/>
</dbReference>
<feature type="transmembrane region" description="Helical" evidence="7">
    <location>
        <begin position="143"/>
        <end position="164"/>
    </location>
</feature>
<keyword evidence="7" id="KW-0472">Membrane</keyword>
<reference evidence="10" key="1">
    <citation type="submission" date="2016-10" db="EMBL/GenBank/DDBJ databases">
        <authorList>
            <person name="Varghese N."/>
        </authorList>
    </citation>
    <scope>NUCLEOTIDE SEQUENCE [LARGE SCALE GENOMIC DNA]</scope>
    <source>
        <strain evidence="10">HL 19</strain>
    </source>
</reference>
<dbReference type="Proteomes" id="UP000183104">
    <property type="component" value="Unassembled WGS sequence"/>
</dbReference>
<keyword evidence="5" id="KW-0408">Iron</keyword>
<evidence type="ECO:0000256" key="5">
    <source>
        <dbReference type="ARBA" id="ARBA00023004"/>
    </source>
</evidence>
<evidence type="ECO:0000256" key="1">
    <source>
        <dbReference type="ARBA" id="ARBA00022448"/>
    </source>
</evidence>
<feature type="domain" description="4Fe-4S ferredoxin-type" evidence="8">
    <location>
        <begin position="72"/>
        <end position="116"/>
    </location>
</feature>
<keyword evidence="10" id="KW-1185">Reference proteome</keyword>
<dbReference type="Pfam" id="PF12801">
    <property type="entry name" value="Fer4_5"/>
    <property type="match status" value="2"/>
</dbReference>
<feature type="transmembrane region" description="Helical" evidence="7">
    <location>
        <begin position="65"/>
        <end position="85"/>
    </location>
</feature>
<sequence length="330" mass="36738">MGALQDRRRLTRLGFFALFVLAPPLDLFRIDLTLGHAILFGQDWTLGLGPFVAGEASALEAGWNLFWRFFLPVFGGAALFLLVAWRWGRLYCGWLCPHFSVVETVNGLMERSIGRPSLWEPKPLPARRADGGLRRSDRRLWPVTLLAAAGFALLWAVVLLTYLLPPATVYGNLVTAELTRNQALFIGVATTLFLIDFLAARHFFCRYGCAVGLFQSLVWLANRRAMVVGFDRARAADCASCNAACDNACPMRLKPRTIKRHMFACTQCAQCITACETVQANNPEGSLLRWVDGECALDVSAHDFGHRPEVPPDCFRADRTAEGPRIVYED</sequence>